<organism evidence="2 3">
    <name type="scientific">Euphydryas editha</name>
    <name type="common">Edith's checkerspot</name>
    <dbReference type="NCBI Taxonomy" id="104508"/>
    <lineage>
        <taxon>Eukaryota</taxon>
        <taxon>Metazoa</taxon>
        <taxon>Ecdysozoa</taxon>
        <taxon>Arthropoda</taxon>
        <taxon>Hexapoda</taxon>
        <taxon>Insecta</taxon>
        <taxon>Pterygota</taxon>
        <taxon>Neoptera</taxon>
        <taxon>Endopterygota</taxon>
        <taxon>Lepidoptera</taxon>
        <taxon>Glossata</taxon>
        <taxon>Ditrysia</taxon>
        <taxon>Papilionoidea</taxon>
        <taxon>Nymphalidae</taxon>
        <taxon>Nymphalinae</taxon>
        <taxon>Euphydryas</taxon>
    </lineage>
</organism>
<gene>
    <name evidence="2" type="ORF">EEDITHA_LOCUS9250</name>
</gene>
<protein>
    <submittedName>
        <fullName evidence="2">Uncharacterized protein</fullName>
    </submittedName>
</protein>
<keyword evidence="3" id="KW-1185">Reference proteome</keyword>
<comment type="caution">
    <text evidence="2">The sequence shown here is derived from an EMBL/GenBank/DDBJ whole genome shotgun (WGS) entry which is preliminary data.</text>
</comment>
<evidence type="ECO:0000313" key="3">
    <source>
        <dbReference type="Proteomes" id="UP001153954"/>
    </source>
</evidence>
<dbReference type="EMBL" id="CAKOGL010000013">
    <property type="protein sequence ID" value="CAH2093598.1"/>
    <property type="molecule type" value="Genomic_DNA"/>
</dbReference>
<name>A0AAU9U343_EUPED</name>
<reference evidence="2" key="1">
    <citation type="submission" date="2022-03" db="EMBL/GenBank/DDBJ databases">
        <authorList>
            <person name="Tunstrom K."/>
        </authorList>
    </citation>
    <scope>NUCLEOTIDE SEQUENCE</scope>
</reference>
<accession>A0AAU9U343</accession>
<evidence type="ECO:0000313" key="2">
    <source>
        <dbReference type="EMBL" id="CAH2093598.1"/>
    </source>
</evidence>
<proteinExistence type="predicted"/>
<feature type="region of interest" description="Disordered" evidence="1">
    <location>
        <begin position="1"/>
        <end position="75"/>
    </location>
</feature>
<evidence type="ECO:0000256" key="1">
    <source>
        <dbReference type="SAM" id="MobiDB-lite"/>
    </source>
</evidence>
<feature type="compositionally biased region" description="Basic and acidic residues" evidence="1">
    <location>
        <begin position="1"/>
        <end position="13"/>
    </location>
</feature>
<dbReference type="AlphaFoldDB" id="A0AAU9U343"/>
<dbReference type="Proteomes" id="UP001153954">
    <property type="component" value="Unassembled WGS sequence"/>
</dbReference>
<sequence>MEKDNASKSDETGQHTSDTGIVEENREAPTESYKSRIKRSIISEGDCSENSTRMGPVCIPNNYDNSDSDSIDKGE</sequence>